<evidence type="ECO:0000256" key="7">
    <source>
        <dbReference type="ARBA" id="ARBA00022490"/>
    </source>
</evidence>
<keyword evidence="9" id="KW-0256">Endoplasmic reticulum</keyword>
<evidence type="ECO:0000313" key="14">
    <source>
        <dbReference type="EMBL" id="WMV40868.1"/>
    </source>
</evidence>
<feature type="transmembrane region" description="Helical" evidence="13">
    <location>
        <begin position="46"/>
        <end position="66"/>
    </location>
</feature>
<evidence type="ECO:0000256" key="6">
    <source>
        <dbReference type="ARBA" id="ARBA00022473"/>
    </source>
</evidence>
<keyword evidence="15" id="KW-1185">Reference proteome</keyword>
<dbReference type="EMBL" id="CP133619">
    <property type="protein sequence ID" value="WMV40868.1"/>
    <property type="molecule type" value="Genomic_DNA"/>
</dbReference>
<keyword evidence="10 13" id="KW-1133">Transmembrane helix</keyword>
<evidence type="ECO:0000256" key="4">
    <source>
        <dbReference type="ARBA" id="ARBA00004496"/>
    </source>
</evidence>
<evidence type="ECO:0000256" key="11">
    <source>
        <dbReference type="ARBA" id="ARBA00023136"/>
    </source>
</evidence>
<evidence type="ECO:0008006" key="16">
    <source>
        <dbReference type="Google" id="ProtNLM"/>
    </source>
</evidence>
<evidence type="ECO:0000256" key="8">
    <source>
        <dbReference type="ARBA" id="ARBA00022692"/>
    </source>
</evidence>
<dbReference type="AlphaFoldDB" id="A0AAF0U7F5"/>
<dbReference type="PANTHER" id="PTHR36023:SF3">
    <property type="entry name" value="ARGOS-LIKE PROTEIN"/>
    <property type="match status" value="1"/>
</dbReference>
<keyword evidence="6" id="KW-0217">Developmental protein</keyword>
<evidence type="ECO:0000256" key="5">
    <source>
        <dbReference type="ARBA" id="ARBA00006891"/>
    </source>
</evidence>
<protein>
    <recommendedName>
        <fullName evidence="16">ARGOS-like protein</fullName>
    </recommendedName>
</protein>
<evidence type="ECO:0000256" key="13">
    <source>
        <dbReference type="SAM" id="Phobius"/>
    </source>
</evidence>
<dbReference type="GO" id="GO:0016020">
    <property type="term" value="C:membrane"/>
    <property type="evidence" value="ECO:0007669"/>
    <property type="project" value="UniProtKB-SubCell"/>
</dbReference>
<feature type="transmembrane region" description="Helical" evidence="13">
    <location>
        <begin position="72"/>
        <end position="91"/>
    </location>
</feature>
<keyword evidence="8 13" id="KW-0812">Transmembrane</keyword>
<keyword evidence="12" id="KW-0539">Nucleus</keyword>
<name>A0AAF0U7F5_SOLVR</name>
<evidence type="ECO:0000256" key="12">
    <source>
        <dbReference type="ARBA" id="ARBA00023242"/>
    </source>
</evidence>
<dbReference type="GO" id="GO:0005634">
    <property type="term" value="C:nucleus"/>
    <property type="evidence" value="ECO:0007669"/>
    <property type="project" value="UniProtKB-SubCell"/>
</dbReference>
<reference evidence="14" key="1">
    <citation type="submission" date="2023-08" db="EMBL/GenBank/DDBJ databases">
        <title>A de novo genome assembly of Solanum verrucosum Schlechtendal, a Mexican diploid species geographically isolated from the other diploid A-genome species in potato relatives.</title>
        <authorList>
            <person name="Hosaka K."/>
        </authorList>
    </citation>
    <scope>NUCLEOTIDE SEQUENCE</scope>
    <source>
        <tissue evidence="14">Young leaves</tissue>
    </source>
</reference>
<keyword evidence="11 13" id="KW-0472">Membrane</keyword>
<accession>A0AAF0U7F5</accession>
<dbReference type="PANTHER" id="PTHR36023">
    <property type="entry name" value="ARGOS-LIKE PROTEIN"/>
    <property type="match status" value="1"/>
</dbReference>
<dbReference type="GO" id="GO:0009725">
    <property type="term" value="P:response to hormone"/>
    <property type="evidence" value="ECO:0007669"/>
    <property type="project" value="UniProtKB-ARBA"/>
</dbReference>
<evidence type="ECO:0000256" key="10">
    <source>
        <dbReference type="ARBA" id="ARBA00022989"/>
    </source>
</evidence>
<dbReference type="InterPro" id="IPR037468">
    <property type="entry name" value="ARGOS/ARL/OSR1"/>
</dbReference>
<proteinExistence type="inferred from homology"/>
<comment type="subcellular location">
    <subcellularLocation>
        <location evidence="4">Cytoplasm</location>
    </subcellularLocation>
    <subcellularLocation>
        <location evidence="3">Endoplasmic reticulum</location>
    </subcellularLocation>
    <subcellularLocation>
        <location evidence="2">Membrane</location>
        <topology evidence="2">Multi-pass membrane protein</topology>
    </subcellularLocation>
    <subcellularLocation>
        <location evidence="1">Nucleus</location>
    </subcellularLocation>
</comment>
<comment type="similarity">
    <text evidence="5">Belongs to the plant organ size related (OSR) protein family.</text>
</comment>
<evidence type="ECO:0000256" key="2">
    <source>
        <dbReference type="ARBA" id="ARBA00004141"/>
    </source>
</evidence>
<gene>
    <name evidence="14" type="ORF">MTR67_034253</name>
</gene>
<dbReference type="GO" id="GO:0046622">
    <property type="term" value="P:positive regulation of organ growth"/>
    <property type="evidence" value="ECO:0007669"/>
    <property type="project" value="InterPro"/>
</dbReference>
<dbReference type="GO" id="GO:0005783">
    <property type="term" value="C:endoplasmic reticulum"/>
    <property type="evidence" value="ECO:0007669"/>
    <property type="project" value="UniProtKB-SubCell"/>
</dbReference>
<sequence length="97" mass="10855">MDVKEVTNSNGTTTTTFEYGRLFSSQGKYAKRNVSSTMSYFSLESMLFLICLTALLLLLPLILPPLPPPPPFMLLLIPIFIFILLIILAFMPSNNVI</sequence>
<keyword evidence="7" id="KW-0963">Cytoplasm</keyword>
<evidence type="ECO:0000256" key="3">
    <source>
        <dbReference type="ARBA" id="ARBA00004240"/>
    </source>
</evidence>
<evidence type="ECO:0000256" key="1">
    <source>
        <dbReference type="ARBA" id="ARBA00004123"/>
    </source>
</evidence>
<evidence type="ECO:0000313" key="15">
    <source>
        <dbReference type="Proteomes" id="UP001234989"/>
    </source>
</evidence>
<organism evidence="14 15">
    <name type="scientific">Solanum verrucosum</name>
    <dbReference type="NCBI Taxonomy" id="315347"/>
    <lineage>
        <taxon>Eukaryota</taxon>
        <taxon>Viridiplantae</taxon>
        <taxon>Streptophyta</taxon>
        <taxon>Embryophyta</taxon>
        <taxon>Tracheophyta</taxon>
        <taxon>Spermatophyta</taxon>
        <taxon>Magnoliopsida</taxon>
        <taxon>eudicotyledons</taxon>
        <taxon>Gunneridae</taxon>
        <taxon>Pentapetalae</taxon>
        <taxon>asterids</taxon>
        <taxon>lamiids</taxon>
        <taxon>Solanales</taxon>
        <taxon>Solanaceae</taxon>
        <taxon>Solanoideae</taxon>
        <taxon>Solaneae</taxon>
        <taxon>Solanum</taxon>
    </lineage>
</organism>
<dbReference type="Proteomes" id="UP001234989">
    <property type="component" value="Chromosome 8"/>
</dbReference>
<evidence type="ECO:0000256" key="9">
    <source>
        <dbReference type="ARBA" id="ARBA00022824"/>
    </source>
</evidence>